<dbReference type="InterPro" id="IPR052711">
    <property type="entry name" value="Zinc_ADH-like"/>
</dbReference>
<dbReference type="InterPro" id="IPR013149">
    <property type="entry name" value="ADH-like_C"/>
</dbReference>
<dbReference type="Pfam" id="PF00107">
    <property type="entry name" value="ADH_zinc_N"/>
    <property type="match status" value="1"/>
</dbReference>
<feature type="domain" description="Alcohol dehydrogenase-like C-terminal" evidence="2">
    <location>
        <begin position="5"/>
        <end position="134"/>
    </location>
</feature>
<feature type="chain" id="PRO_5016015937" evidence="1">
    <location>
        <begin position="19"/>
        <end position="175"/>
    </location>
</feature>
<dbReference type="STRING" id="97972.A0A2V1E924"/>
<evidence type="ECO:0000313" key="3">
    <source>
        <dbReference type="EMBL" id="PVI05820.1"/>
    </source>
</evidence>
<evidence type="ECO:0000259" key="2">
    <source>
        <dbReference type="Pfam" id="PF00107"/>
    </source>
</evidence>
<sequence length="175" mass="18323">MGTGGVSCFGIQFASALGATVIATSSSSAKLETAKKLGATHVINYTTTPDWDVEVLRLTKGKGVDQVLEVGGAATLLKSIKCTRPGGLVSLIGILGGAETLPEEVVPSVLFGGKIVKGCVAFNKIAIEDMVKFVRANGIKPLVSKRFAFEEAVEAFEFLQRGGAVGNVVIRWPKE</sequence>
<keyword evidence="4" id="KW-1185">Reference proteome</keyword>
<organism evidence="3 4">
    <name type="scientific">Periconia macrospinosa</name>
    <dbReference type="NCBI Taxonomy" id="97972"/>
    <lineage>
        <taxon>Eukaryota</taxon>
        <taxon>Fungi</taxon>
        <taxon>Dikarya</taxon>
        <taxon>Ascomycota</taxon>
        <taxon>Pezizomycotina</taxon>
        <taxon>Dothideomycetes</taxon>
        <taxon>Pleosporomycetidae</taxon>
        <taxon>Pleosporales</taxon>
        <taxon>Massarineae</taxon>
        <taxon>Periconiaceae</taxon>
        <taxon>Periconia</taxon>
    </lineage>
</organism>
<dbReference type="EMBL" id="KZ805312">
    <property type="protein sequence ID" value="PVI05820.1"/>
    <property type="molecule type" value="Genomic_DNA"/>
</dbReference>
<dbReference type="PANTHER" id="PTHR45033">
    <property type="match status" value="1"/>
</dbReference>
<dbReference type="AlphaFoldDB" id="A0A2V1E924"/>
<feature type="signal peptide" evidence="1">
    <location>
        <begin position="1"/>
        <end position="18"/>
    </location>
</feature>
<dbReference type="Proteomes" id="UP000244855">
    <property type="component" value="Unassembled WGS sequence"/>
</dbReference>
<gene>
    <name evidence="3" type="ORF">DM02DRAFT_610500</name>
</gene>
<dbReference type="InterPro" id="IPR036291">
    <property type="entry name" value="NAD(P)-bd_dom_sf"/>
</dbReference>
<dbReference type="Gene3D" id="3.40.50.720">
    <property type="entry name" value="NAD(P)-binding Rossmann-like Domain"/>
    <property type="match status" value="1"/>
</dbReference>
<dbReference type="Gene3D" id="3.90.180.10">
    <property type="entry name" value="Medium-chain alcohol dehydrogenases, catalytic domain"/>
    <property type="match status" value="1"/>
</dbReference>
<name>A0A2V1E924_9PLEO</name>
<dbReference type="PANTHER" id="PTHR45033:SF2">
    <property type="entry name" value="ZINC-TYPE ALCOHOL DEHYDROGENASE-LIKE PROTEIN C1773.06C"/>
    <property type="match status" value="1"/>
</dbReference>
<proteinExistence type="predicted"/>
<dbReference type="OrthoDB" id="3509362at2759"/>
<evidence type="ECO:0000256" key="1">
    <source>
        <dbReference type="SAM" id="SignalP"/>
    </source>
</evidence>
<evidence type="ECO:0000313" key="4">
    <source>
        <dbReference type="Proteomes" id="UP000244855"/>
    </source>
</evidence>
<dbReference type="SUPFAM" id="SSF51735">
    <property type="entry name" value="NAD(P)-binding Rossmann-fold domains"/>
    <property type="match status" value="1"/>
</dbReference>
<accession>A0A2V1E924</accession>
<protein>
    <submittedName>
        <fullName evidence="3">NAD(P)-binding protein</fullName>
    </submittedName>
</protein>
<reference evidence="3 4" key="1">
    <citation type="journal article" date="2018" name="Sci. Rep.">
        <title>Comparative genomics provides insights into the lifestyle and reveals functional heterogeneity of dark septate endophytic fungi.</title>
        <authorList>
            <person name="Knapp D.G."/>
            <person name="Nemeth J.B."/>
            <person name="Barry K."/>
            <person name="Hainaut M."/>
            <person name="Henrissat B."/>
            <person name="Johnson J."/>
            <person name="Kuo A."/>
            <person name="Lim J.H.P."/>
            <person name="Lipzen A."/>
            <person name="Nolan M."/>
            <person name="Ohm R.A."/>
            <person name="Tamas L."/>
            <person name="Grigoriev I.V."/>
            <person name="Spatafora J.W."/>
            <person name="Nagy L.G."/>
            <person name="Kovacs G.M."/>
        </authorList>
    </citation>
    <scope>NUCLEOTIDE SEQUENCE [LARGE SCALE GENOMIC DNA]</scope>
    <source>
        <strain evidence="3 4">DSE2036</strain>
    </source>
</reference>
<keyword evidence="1" id="KW-0732">Signal</keyword>